<comment type="caution">
    <text evidence="5">The sequence shown here is derived from an EMBL/GenBank/DDBJ whole genome shotgun (WGS) entry which is preliminary data.</text>
</comment>
<dbReference type="GO" id="GO:0016747">
    <property type="term" value="F:acyltransferase activity, transferring groups other than amino-acyl groups"/>
    <property type="evidence" value="ECO:0007669"/>
    <property type="project" value="InterPro"/>
</dbReference>
<dbReference type="PANTHER" id="PTHR43877">
    <property type="entry name" value="AMINOALKYLPHOSPHONATE N-ACETYLTRANSFERASE-RELATED-RELATED"/>
    <property type="match status" value="1"/>
</dbReference>
<dbReference type="InterPro" id="IPR050832">
    <property type="entry name" value="Bact_Acetyltransf"/>
</dbReference>
<dbReference type="PROSITE" id="PS51186">
    <property type="entry name" value="GNAT"/>
    <property type="match status" value="1"/>
</dbReference>
<sequence>MDADSKNMLAIRRVSEEERELVRLFLQELANHQRKISEAYVARYTEHTIDDWTEACYDELASRRGWAAVAELDDRPVGFIKLGLNDGIGSIDDLVVLPEERGQGVGSQLMDWARREFSQRGIREVELTISEGNDIALAFYERHGLRTATRTMRSSISPSTDLFQNIDRETVGPRRRAAPPLRPRRGLPPCGT</sequence>
<dbReference type="RefSeq" id="WP_289827374.1">
    <property type="nucleotide sequence ID" value="NZ_JAUEIR010000007.1"/>
</dbReference>
<feature type="compositionally biased region" description="Basic residues" evidence="3">
    <location>
        <begin position="173"/>
        <end position="185"/>
    </location>
</feature>
<evidence type="ECO:0000313" key="6">
    <source>
        <dbReference type="Proteomes" id="UP001168505"/>
    </source>
</evidence>
<reference evidence="5" key="1">
    <citation type="submission" date="2023-06" db="EMBL/GenBank/DDBJ databases">
        <authorList>
            <person name="Zeman M."/>
            <person name="Kubasova T."/>
            <person name="Jahodarova E."/>
            <person name="Nykrynova M."/>
            <person name="Rychlik I."/>
        </authorList>
    </citation>
    <scope>NUCLEOTIDE SEQUENCE</scope>
    <source>
        <strain evidence="5">15_COKtk</strain>
    </source>
</reference>
<protein>
    <submittedName>
        <fullName evidence="5">GNAT family N-acetyltransferase</fullName>
    </submittedName>
</protein>
<accession>A0AAW7JSJ1</accession>
<evidence type="ECO:0000256" key="2">
    <source>
        <dbReference type="ARBA" id="ARBA00023315"/>
    </source>
</evidence>
<evidence type="ECO:0000313" key="5">
    <source>
        <dbReference type="EMBL" id="MDN0069729.1"/>
    </source>
</evidence>
<dbReference type="AlphaFoldDB" id="A0AAW7JSJ1"/>
<dbReference type="Gene3D" id="3.40.630.30">
    <property type="match status" value="1"/>
</dbReference>
<dbReference type="InterPro" id="IPR016181">
    <property type="entry name" value="Acyl_CoA_acyltransferase"/>
</dbReference>
<evidence type="ECO:0000256" key="3">
    <source>
        <dbReference type="SAM" id="MobiDB-lite"/>
    </source>
</evidence>
<keyword evidence="2" id="KW-0012">Acyltransferase</keyword>
<proteinExistence type="predicted"/>
<evidence type="ECO:0000256" key="1">
    <source>
        <dbReference type="ARBA" id="ARBA00022679"/>
    </source>
</evidence>
<gene>
    <name evidence="5" type="ORF">QVN40_08470</name>
</gene>
<dbReference type="Pfam" id="PF00583">
    <property type="entry name" value="Acetyltransf_1"/>
    <property type="match status" value="1"/>
</dbReference>
<feature type="domain" description="N-acetyltransferase" evidence="4">
    <location>
        <begin position="9"/>
        <end position="167"/>
    </location>
</feature>
<dbReference type="Proteomes" id="UP001168505">
    <property type="component" value="Unassembled WGS sequence"/>
</dbReference>
<dbReference type="InterPro" id="IPR000182">
    <property type="entry name" value="GNAT_dom"/>
</dbReference>
<dbReference type="SUPFAM" id="SSF55729">
    <property type="entry name" value="Acyl-CoA N-acyltransferases (Nat)"/>
    <property type="match status" value="1"/>
</dbReference>
<reference evidence="5" key="2">
    <citation type="submission" date="2023-08" db="EMBL/GenBank/DDBJ databases">
        <title>Identification and characterization of horizontal gene transfer across gut microbiota members of farm animals based on homology search.</title>
        <authorList>
            <person name="Schwarzerova J."/>
            <person name="Nykrynova M."/>
            <person name="Jureckova K."/>
            <person name="Cejkova D."/>
            <person name="Rychlik I."/>
        </authorList>
    </citation>
    <scope>NUCLEOTIDE SEQUENCE</scope>
    <source>
        <strain evidence="5">15_COKtk</strain>
    </source>
</reference>
<organism evidence="5 6">
    <name type="scientific">Collinsella ihumii</name>
    <dbReference type="NCBI Taxonomy" id="1720204"/>
    <lineage>
        <taxon>Bacteria</taxon>
        <taxon>Bacillati</taxon>
        <taxon>Actinomycetota</taxon>
        <taxon>Coriobacteriia</taxon>
        <taxon>Coriobacteriales</taxon>
        <taxon>Coriobacteriaceae</taxon>
        <taxon>Collinsella</taxon>
    </lineage>
</organism>
<feature type="region of interest" description="Disordered" evidence="3">
    <location>
        <begin position="171"/>
        <end position="192"/>
    </location>
</feature>
<dbReference type="CDD" id="cd04301">
    <property type="entry name" value="NAT_SF"/>
    <property type="match status" value="1"/>
</dbReference>
<name>A0AAW7JSJ1_9ACTN</name>
<evidence type="ECO:0000259" key="4">
    <source>
        <dbReference type="PROSITE" id="PS51186"/>
    </source>
</evidence>
<keyword evidence="1" id="KW-0808">Transferase</keyword>
<dbReference type="EMBL" id="JAUEIR010000007">
    <property type="protein sequence ID" value="MDN0069729.1"/>
    <property type="molecule type" value="Genomic_DNA"/>
</dbReference>